<organism evidence="1 2">
    <name type="scientific">Luteitalea pratensis</name>
    <dbReference type="NCBI Taxonomy" id="1855912"/>
    <lineage>
        <taxon>Bacteria</taxon>
        <taxon>Pseudomonadati</taxon>
        <taxon>Acidobacteriota</taxon>
        <taxon>Vicinamibacteria</taxon>
        <taxon>Vicinamibacterales</taxon>
        <taxon>Vicinamibacteraceae</taxon>
        <taxon>Luteitalea</taxon>
    </lineage>
</organism>
<keyword evidence="2" id="KW-1185">Reference proteome</keyword>
<reference evidence="1 2" key="1">
    <citation type="journal article" date="2016" name="Genome Announc.">
        <title>First Complete Genome Sequence of a Subdivision 6 Acidobacterium Strain.</title>
        <authorList>
            <person name="Huang S."/>
            <person name="Vieira S."/>
            <person name="Bunk B."/>
            <person name="Riedel T."/>
            <person name="Sproer C."/>
            <person name="Overmann J."/>
        </authorList>
    </citation>
    <scope>NUCLEOTIDE SEQUENCE [LARGE SCALE GENOMIC DNA]</scope>
    <source>
        <strain evidence="2">DSM 100886 HEG_-6_39</strain>
    </source>
</reference>
<dbReference type="STRING" id="1855912.LuPra_00302"/>
<name>A0A143PF40_LUTPR</name>
<dbReference type="AlphaFoldDB" id="A0A143PF40"/>
<evidence type="ECO:0000313" key="2">
    <source>
        <dbReference type="Proteomes" id="UP000076079"/>
    </source>
</evidence>
<protein>
    <submittedName>
        <fullName evidence="1">ABC transporter, substrate binding protein, PQQ-dependent alcohol dehydrogenase system</fullName>
    </submittedName>
</protein>
<gene>
    <name evidence="1" type="ORF">LuPra_00302</name>
</gene>
<dbReference type="EMBL" id="CP015136">
    <property type="protein sequence ID" value="AMY07135.1"/>
    <property type="molecule type" value="Genomic_DNA"/>
</dbReference>
<reference evidence="2" key="2">
    <citation type="submission" date="2016-04" db="EMBL/GenBank/DDBJ databases">
        <title>First Complete Genome Sequence of a Subdivision 6 Acidobacterium.</title>
        <authorList>
            <person name="Huang S."/>
            <person name="Vieira S."/>
            <person name="Bunk B."/>
            <person name="Riedel T."/>
            <person name="Sproeer C."/>
            <person name="Overmann J."/>
        </authorList>
    </citation>
    <scope>NUCLEOTIDE SEQUENCE [LARGE SCALE GENOMIC DNA]</scope>
    <source>
        <strain evidence="2">DSM 100886 HEG_-6_39</strain>
    </source>
</reference>
<dbReference type="Proteomes" id="UP000076079">
    <property type="component" value="Chromosome"/>
</dbReference>
<dbReference type="InterPro" id="IPR028082">
    <property type="entry name" value="Peripla_BP_I"/>
</dbReference>
<evidence type="ECO:0000313" key="1">
    <source>
        <dbReference type="EMBL" id="AMY07135.1"/>
    </source>
</evidence>
<sequence>MKRRAYLRTVSLAVPGFLLTGWAPARPSVRAIHLVIHDGADGADAESLRAGVDMGLDEVAQNARLLDVPLFVQRAGEDTRVVPCSDHAVHLVAVTEDDRHPADGATPCGPRIYTSPLREWRPDAWSVASPLPSLRRPQEIRLDWHPTLDTPAAAQLNGRFLRRTGRPMDAAAWRGWMAAKVAFEVALRFEAGEDDLLALQFDGHKGQPLRFSEDGHLVQPTCRMVGGRAALAAPVDHDLLMDAD</sequence>
<dbReference type="KEGG" id="abac:LuPra_00302"/>
<dbReference type="SUPFAM" id="SSF53822">
    <property type="entry name" value="Periplasmic binding protein-like I"/>
    <property type="match status" value="1"/>
</dbReference>
<accession>A0A143PF40</accession>
<proteinExistence type="predicted"/>